<gene>
    <name evidence="3" type="ORF">BOTBODRAFT_55844</name>
</gene>
<feature type="coiled-coil region" evidence="1">
    <location>
        <begin position="416"/>
        <end position="469"/>
    </location>
</feature>
<dbReference type="Proteomes" id="UP000027195">
    <property type="component" value="Unassembled WGS sequence"/>
</dbReference>
<dbReference type="HOGENOM" id="CLU_389310_0_0_1"/>
<keyword evidence="4" id="KW-1185">Reference proteome</keyword>
<feature type="compositionally biased region" description="Basic and acidic residues" evidence="2">
    <location>
        <begin position="75"/>
        <end position="93"/>
    </location>
</feature>
<dbReference type="InParanoid" id="A0A067MPR1"/>
<feature type="coiled-coil region" evidence="1">
    <location>
        <begin position="338"/>
        <end position="379"/>
    </location>
</feature>
<feature type="region of interest" description="Disordered" evidence="2">
    <location>
        <begin position="1"/>
        <end position="219"/>
    </location>
</feature>
<accession>A0A067MPR1</accession>
<dbReference type="EMBL" id="KL198041">
    <property type="protein sequence ID" value="KDQ13822.1"/>
    <property type="molecule type" value="Genomic_DNA"/>
</dbReference>
<evidence type="ECO:0000256" key="1">
    <source>
        <dbReference type="SAM" id="Coils"/>
    </source>
</evidence>
<evidence type="ECO:0000313" key="4">
    <source>
        <dbReference type="Proteomes" id="UP000027195"/>
    </source>
</evidence>
<organism evidence="3 4">
    <name type="scientific">Botryobasidium botryosum (strain FD-172 SS1)</name>
    <dbReference type="NCBI Taxonomy" id="930990"/>
    <lineage>
        <taxon>Eukaryota</taxon>
        <taxon>Fungi</taxon>
        <taxon>Dikarya</taxon>
        <taxon>Basidiomycota</taxon>
        <taxon>Agaricomycotina</taxon>
        <taxon>Agaricomycetes</taxon>
        <taxon>Cantharellales</taxon>
        <taxon>Botryobasidiaceae</taxon>
        <taxon>Botryobasidium</taxon>
    </lineage>
</organism>
<feature type="compositionally biased region" description="Pro residues" evidence="2">
    <location>
        <begin position="624"/>
        <end position="654"/>
    </location>
</feature>
<keyword evidence="1" id="KW-0175">Coiled coil</keyword>
<evidence type="ECO:0000256" key="2">
    <source>
        <dbReference type="SAM" id="MobiDB-lite"/>
    </source>
</evidence>
<feature type="coiled-coil region" evidence="1">
    <location>
        <begin position="499"/>
        <end position="559"/>
    </location>
</feature>
<feature type="region of interest" description="Disordered" evidence="2">
    <location>
        <begin position="591"/>
        <end position="709"/>
    </location>
</feature>
<dbReference type="STRING" id="930990.A0A067MPR1"/>
<evidence type="ECO:0000313" key="3">
    <source>
        <dbReference type="EMBL" id="KDQ13822.1"/>
    </source>
</evidence>
<sequence length="709" mass="79958">MRDPPRPHVSRIGSPTQSSFRDYEEHDPYAHPGDTIQPVAPPPRVTFSVDRPPPFGGGGEGHRPATRYEGPPAEDSGRVYEDVHGRPPHHMTDVPEEGPYDDGWRDDQRQSFASQVRRARDDEPFVPTIHSGGGSVSSGGQRPLPTAPYPRPRPGAHDEDDYSDESERPPSRVSRPGATDVLRDAARRAEAGEAERMRIFDENERRRNAAAAAADDAERERQAIFDANEAERQRAFEEAEAERHRLAELRRQDLARVAEERRNDIAQAAEREREEHEHQLLGAIRENLAATEHSARTVSELIASDRQSVMSALSLMDIARADQRAAHEERERAVSIREADCQRQLEEHRERVRMLEEELARAREGYERERAAREALEQEHFERQRNEANARHGELRTELGDIANLLSNQSYENVRRQELEDERLQAKEARRAEKAEQLQSLHDIVNHLLTEREDEKRRQEAERAAAAARPSIESVLEALRRQNAEQAALMTALAEGGRAEKAKCQAEILEAVRATALEQVPFNVQKYLDEFSRALSAEVRMLLKEVGRLREEKRALLHEIGFLLSTKGKYGTGGEFDPDQWKPIVVTPPRMREPAPSLAEEPELAKPAWRPSEMPKKPRRMQPTPAPATAPTPMPMPMPMSMPMPTAAPQPPVAPVSAPMAEHPTSWVSWKPNPLLAPTPVPTERAPNVSVQERAPGLFGPRSPRDSWN</sequence>
<protein>
    <submittedName>
        <fullName evidence="3">Uncharacterized protein</fullName>
    </submittedName>
</protein>
<proteinExistence type="predicted"/>
<name>A0A067MPR1_BOTB1</name>
<reference evidence="4" key="1">
    <citation type="journal article" date="2014" name="Proc. Natl. Acad. Sci. U.S.A.">
        <title>Extensive sampling of basidiomycete genomes demonstrates inadequacy of the white-rot/brown-rot paradigm for wood decay fungi.</title>
        <authorList>
            <person name="Riley R."/>
            <person name="Salamov A.A."/>
            <person name="Brown D.W."/>
            <person name="Nagy L.G."/>
            <person name="Floudas D."/>
            <person name="Held B.W."/>
            <person name="Levasseur A."/>
            <person name="Lombard V."/>
            <person name="Morin E."/>
            <person name="Otillar R."/>
            <person name="Lindquist E.A."/>
            <person name="Sun H."/>
            <person name="LaButti K.M."/>
            <person name="Schmutz J."/>
            <person name="Jabbour D."/>
            <person name="Luo H."/>
            <person name="Baker S.E."/>
            <person name="Pisabarro A.G."/>
            <person name="Walton J.D."/>
            <person name="Blanchette R.A."/>
            <person name="Henrissat B."/>
            <person name="Martin F."/>
            <person name="Cullen D."/>
            <person name="Hibbett D.S."/>
            <person name="Grigoriev I.V."/>
        </authorList>
    </citation>
    <scope>NUCLEOTIDE SEQUENCE [LARGE SCALE GENOMIC DNA]</scope>
    <source>
        <strain evidence="4">FD-172 SS1</strain>
    </source>
</reference>
<dbReference type="OrthoDB" id="2507336at2759"/>
<feature type="compositionally biased region" description="Basic and acidic residues" evidence="2">
    <location>
        <begin position="181"/>
        <end position="207"/>
    </location>
</feature>
<dbReference type="AlphaFoldDB" id="A0A067MPR1"/>